<comment type="caution">
    <text evidence="1">The sequence shown here is derived from an EMBL/GenBank/DDBJ whole genome shotgun (WGS) entry which is preliminary data.</text>
</comment>
<reference evidence="1 2" key="1">
    <citation type="journal article" date="2019" name="Commun. Biol.">
        <title>The bagworm genome reveals a unique fibroin gene that provides high tensile strength.</title>
        <authorList>
            <person name="Kono N."/>
            <person name="Nakamura H."/>
            <person name="Ohtoshi R."/>
            <person name="Tomita M."/>
            <person name="Numata K."/>
            <person name="Arakawa K."/>
        </authorList>
    </citation>
    <scope>NUCLEOTIDE SEQUENCE [LARGE SCALE GENOMIC DNA]</scope>
</reference>
<name>A0A4C1VNL1_EUMVA</name>
<dbReference type="EMBL" id="BGZK01000386">
    <property type="protein sequence ID" value="GBP40706.1"/>
    <property type="molecule type" value="Genomic_DNA"/>
</dbReference>
<organism evidence="1 2">
    <name type="scientific">Eumeta variegata</name>
    <name type="common">Bagworm moth</name>
    <name type="synonym">Eumeta japonica</name>
    <dbReference type="NCBI Taxonomy" id="151549"/>
    <lineage>
        <taxon>Eukaryota</taxon>
        <taxon>Metazoa</taxon>
        <taxon>Ecdysozoa</taxon>
        <taxon>Arthropoda</taxon>
        <taxon>Hexapoda</taxon>
        <taxon>Insecta</taxon>
        <taxon>Pterygota</taxon>
        <taxon>Neoptera</taxon>
        <taxon>Endopterygota</taxon>
        <taxon>Lepidoptera</taxon>
        <taxon>Glossata</taxon>
        <taxon>Ditrysia</taxon>
        <taxon>Tineoidea</taxon>
        <taxon>Psychidae</taxon>
        <taxon>Oiketicinae</taxon>
        <taxon>Eumeta</taxon>
    </lineage>
</organism>
<accession>A0A4C1VNL1</accession>
<dbReference type="Proteomes" id="UP000299102">
    <property type="component" value="Unassembled WGS sequence"/>
</dbReference>
<gene>
    <name evidence="1" type="ORF">EVAR_36442_1</name>
</gene>
<sequence length="128" mass="13913">MLVTRHATTSSVCACASIADGAVDTLIGVLDTCHCIEYPKDMIIQRQCKSQSLLCVGRHHDEPSIKQGHQHLQRHERAAYAVPIELSVTYALPRPSKGLGTTAPLSTGGSARDLLTSQIRRLRPQQTA</sequence>
<protein>
    <submittedName>
        <fullName evidence="1">Uncharacterized protein</fullName>
    </submittedName>
</protein>
<dbReference type="AlphaFoldDB" id="A0A4C1VNL1"/>
<evidence type="ECO:0000313" key="1">
    <source>
        <dbReference type="EMBL" id="GBP40706.1"/>
    </source>
</evidence>
<keyword evidence="2" id="KW-1185">Reference proteome</keyword>
<evidence type="ECO:0000313" key="2">
    <source>
        <dbReference type="Proteomes" id="UP000299102"/>
    </source>
</evidence>
<proteinExistence type="predicted"/>